<feature type="domain" description="6-phosphogluconate dehydrogenase NADP-binding" evidence="2">
    <location>
        <begin position="5"/>
        <end position="153"/>
    </location>
</feature>
<dbReference type="GO" id="GO:0050661">
    <property type="term" value="F:NADP binding"/>
    <property type="evidence" value="ECO:0007669"/>
    <property type="project" value="InterPro"/>
</dbReference>
<dbReference type="AlphaFoldDB" id="A0A2L2TAM3"/>
<proteinExistence type="predicted"/>
<dbReference type="PANTHER" id="PTHR22981:SF81">
    <property type="entry name" value="DEHYDROGENASE, PUTATIVE-RELATED"/>
    <property type="match status" value="1"/>
</dbReference>
<keyword evidence="4" id="KW-1185">Reference proteome</keyword>
<protein>
    <recommendedName>
        <fullName evidence="2">6-phosphogluconate dehydrogenase NADP-binding domain-containing protein</fullName>
    </recommendedName>
</protein>
<dbReference type="SUPFAM" id="SSF48179">
    <property type="entry name" value="6-phosphogluconate dehydrogenase C-terminal domain-like"/>
    <property type="match status" value="1"/>
</dbReference>
<accession>A0A2L2TAM3</accession>
<dbReference type="EMBL" id="LN649231">
    <property type="protein sequence ID" value="CEI68004.1"/>
    <property type="molecule type" value="Genomic_DNA"/>
</dbReference>
<dbReference type="InterPro" id="IPR036291">
    <property type="entry name" value="NAD(P)-bd_dom_sf"/>
</dbReference>
<dbReference type="InterPro" id="IPR008927">
    <property type="entry name" value="6-PGluconate_DH-like_C_sf"/>
</dbReference>
<dbReference type="GO" id="GO:0005739">
    <property type="term" value="C:mitochondrion"/>
    <property type="evidence" value="ECO:0007669"/>
    <property type="project" value="TreeGrafter"/>
</dbReference>
<reference evidence="4" key="1">
    <citation type="submission" date="2014-10" db="EMBL/GenBank/DDBJ databases">
        <authorList>
            <person name="King R."/>
        </authorList>
    </citation>
    <scope>NUCLEOTIDE SEQUENCE [LARGE SCALE GENOMIC DNA]</scope>
    <source>
        <strain evidence="4">A3/5</strain>
    </source>
</reference>
<dbReference type="GO" id="GO:0008442">
    <property type="term" value="F:3-hydroxyisobutyrate dehydrogenase activity"/>
    <property type="evidence" value="ECO:0007669"/>
    <property type="project" value="TreeGrafter"/>
</dbReference>
<evidence type="ECO:0000259" key="2">
    <source>
        <dbReference type="Pfam" id="PF03446"/>
    </source>
</evidence>
<dbReference type="STRING" id="56646.A0A2L2TAM3"/>
<name>A0A2L2TAM3_9HYPO</name>
<dbReference type="Pfam" id="PF03446">
    <property type="entry name" value="NAD_binding_2"/>
    <property type="match status" value="1"/>
</dbReference>
<dbReference type="Gene3D" id="1.10.1040.10">
    <property type="entry name" value="N-(1-d-carboxylethyl)-l-norvaline Dehydrogenase, domain 2"/>
    <property type="match status" value="1"/>
</dbReference>
<evidence type="ECO:0000313" key="4">
    <source>
        <dbReference type="Proteomes" id="UP000245910"/>
    </source>
</evidence>
<feature type="active site" evidence="1">
    <location>
        <position position="192"/>
    </location>
</feature>
<dbReference type="GO" id="GO:0006574">
    <property type="term" value="P:L-valine catabolic process"/>
    <property type="evidence" value="ECO:0007669"/>
    <property type="project" value="TreeGrafter"/>
</dbReference>
<dbReference type="SUPFAM" id="SSF51735">
    <property type="entry name" value="NAD(P)-binding Rossmann-fold domains"/>
    <property type="match status" value="1"/>
</dbReference>
<evidence type="ECO:0000256" key="1">
    <source>
        <dbReference type="PIRSR" id="PIRSR000103-1"/>
    </source>
</evidence>
<dbReference type="Gene3D" id="3.40.50.720">
    <property type="entry name" value="NAD(P)-binding Rossmann-like Domain"/>
    <property type="match status" value="1"/>
</dbReference>
<dbReference type="PANTHER" id="PTHR22981">
    <property type="entry name" value="3-HYDROXYISOBUTYRATE DEHYDROGENASE-RELATED"/>
    <property type="match status" value="1"/>
</dbReference>
<dbReference type="InterPro" id="IPR006115">
    <property type="entry name" value="6PGDH_NADP-bd"/>
</dbReference>
<dbReference type="Proteomes" id="UP000245910">
    <property type="component" value="Chromosome III"/>
</dbReference>
<sequence length="296" mass="31261">MATDFGVIGLGIIGFGIASNLRKKIPATTTLHVLDLDQIIIQRLINEFGSYGKIEVASSPEDLVNKVGAGVVLSSLPAGPHVRKVYLDPENGVIAATKNPERLIIDCSTIEIEFTQELGKTIIDAGLGSFVEATVSGGMWGANAGTLSFMVGHAEPTEDGKVGKRIYDTLSLVGVPSTIAFCGGLGMGQVAKIAHNYITLANNLPVPGLVPEAPSSNKYKRAFAPALSVKDLTIGMNAAKKVGIAPTAGEAAVKAFKEVDADPRTHDLDHTSLWLHVYGNLDEWAKENLQHPSAKL</sequence>
<evidence type="ECO:0000313" key="3">
    <source>
        <dbReference type="EMBL" id="CEI68004.1"/>
    </source>
</evidence>
<dbReference type="InterPro" id="IPR013328">
    <property type="entry name" value="6PGD_dom2"/>
</dbReference>
<organism evidence="3 4">
    <name type="scientific">Fusarium venenatum</name>
    <dbReference type="NCBI Taxonomy" id="56646"/>
    <lineage>
        <taxon>Eukaryota</taxon>
        <taxon>Fungi</taxon>
        <taxon>Dikarya</taxon>
        <taxon>Ascomycota</taxon>
        <taxon>Pezizomycotina</taxon>
        <taxon>Sordariomycetes</taxon>
        <taxon>Hypocreomycetidae</taxon>
        <taxon>Hypocreales</taxon>
        <taxon>Nectriaceae</taxon>
        <taxon>Fusarium</taxon>
    </lineage>
</organism>